<dbReference type="AlphaFoldDB" id="A0AAN7UZ61"/>
<name>A0AAN7UZ61_9PEZI</name>
<proteinExistence type="predicted"/>
<comment type="caution">
    <text evidence="1">The sequence shown here is derived from an EMBL/GenBank/DDBJ whole genome shotgun (WGS) entry which is preliminary data.</text>
</comment>
<protein>
    <submittedName>
        <fullName evidence="1">Uncharacterized protein</fullName>
    </submittedName>
</protein>
<gene>
    <name evidence="1" type="ORF">RRF57_013299</name>
</gene>
<accession>A0AAN7UZ61</accession>
<reference evidence="1 2" key="1">
    <citation type="submission" date="2023-10" db="EMBL/GenBank/DDBJ databases">
        <title>Draft genome sequence of Xylaria bambusicola isolate GMP-LS, the root and basal stem rot pathogen of sugarcane in Indonesia.</title>
        <authorList>
            <person name="Selvaraj P."/>
            <person name="Muralishankar V."/>
            <person name="Muruganantham S."/>
            <person name="Sp S."/>
            <person name="Haryani S."/>
            <person name="Lau K.J.X."/>
            <person name="Naqvi N.I."/>
        </authorList>
    </citation>
    <scope>NUCLEOTIDE SEQUENCE [LARGE SCALE GENOMIC DNA]</scope>
    <source>
        <strain evidence="1">GMP-LS</strain>
    </source>
</reference>
<keyword evidence="2" id="KW-1185">Reference proteome</keyword>
<evidence type="ECO:0000313" key="2">
    <source>
        <dbReference type="Proteomes" id="UP001305414"/>
    </source>
</evidence>
<sequence>MSGKSYGLFTAAKKTTRSPSTKSIGQMPVHDVLTGAPVGKTPFQFDKSIAMNEPFTIMTTHYVTNSKQAMAPKE</sequence>
<dbReference type="EMBL" id="JAWHQM010000152">
    <property type="protein sequence ID" value="KAK5637584.1"/>
    <property type="molecule type" value="Genomic_DNA"/>
</dbReference>
<evidence type="ECO:0000313" key="1">
    <source>
        <dbReference type="EMBL" id="KAK5637584.1"/>
    </source>
</evidence>
<dbReference type="Proteomes" id="UP001305414">
    <property type="component" value="Unassembled WGS sequence"/>
</dbReference>
<organism evidence="1 2">
    <name type="scientific">Xylaria bambusicola</name>
    <dbReference type="NCBI Taxonomy" id="326684"/>
    <lineage>
        <taxon>Eukaryota</taxon>
        <taxon>Fungi</taxon>
        <taxon>Dikarya</taxon>
        <taxon>Ascomycota</taxon>
        <taxon>Pezizomycotina</taxon>
        <taxon>Sordariomycetes</taxon>
        <taxon>Xylariomycetidae</taxon>
        <taxon>Xylariales</taxon>
        <taxon>Xylariaceae</taxon>
        <taxon>Xylaria</taxon>
    </lineage>
</organism>